<accession>A0A0L6U6L6</accession>
<feature type="compositionally biased region" description="Basic residues" evidence="1">
    <location>
        <begin position="18"/>
        <end position="30"/>
    </location>
</feature>
<reference evidence="2 3" key="1">
    <citation type="submission" date="2015-08" db="EMBL/GenBank/DDBJ databases">
        <title>Next Generation Sequencing and Analysis of the Genome of Puccinia sorghi L Schw, the Causal Agent of Maize Common Rust.</title>
        <authorList>
            <person name="Rochi L."/>
            <person name="Burguener G."/>
            <person name="Darino M."/>
            <person name="Turjanski A."/>
            <person name="Kreff E."/>
            <person name="Dieguez M.J."/>
            <person name="Sacco F."/>
        </authorList>
    </citation>
    <scope>NUCLEOTIDE SEQUENCE [LARGE SCALE GENOMIC DNA]</scope>
    <source>
        <strain evidence="2 3">RO10H11247</strain>
    </source>
</reference>
<dbReference type="Proteomes" id="UP000037035">
    <property type="component" value="Unassembled WGS sequence"/>
</dbReference>
<feature type="region of interest" description="Disordered" evidence="1">
    <location>
        <begin position="1"/>
        <end position="30"/>
    </location>
</feature>
<feature type="compositionally biased region" description="Polar residues" evidence="1">
    <location>
        <begin position="7"/>
        <end position="17"/>
    </location>
</feature>
<comment type="caution">
    <text evidence="2">The sequence shown here is derived from an EMBL/GenBank/DDBJ whole genome shotgun (WGS) entry which is preliminary data.</text>
</comment>
<evidence type="ECO:0000313" key="2">
    <source>
        <dbReference type="EMBL" id="KNZ44168.1"/>
    </source>
</evidence>
<dbReference type="EMBL" id="LAVV01015096">
    <property type="protein sequence ID" value="KNZ44168.1"/>
    <property type="molecule type" value="Genomic_DNA"/>
</dbReference>
<sequence>MQDKNGNDSTTFLSQNSHRIKTSATNRKKSNKLHELTQNLEVVAKSITCSAVWQQDFKWSAPITQEKSIINSNLCDEFVKFQDQIIKQSFKEKTVRCWGNSKKTTFQFSYQGNGDGPTCASVLANYYQKNQRFEEEGGSWFPRKCLPFNLSQDDNKT</sequence>
<proteinExistence type="predicted"/>
<keyword evidence="3" id="KW-1185">Reference proteome</keyword>
<gene>
    <name evidence="2" type="ORF">VP01_9442g1</name>
</gene>
<protein>
    <submittedName>
        <fullName evidence="2">Uncharacterized protein</fullName>
    </submittedName>
</protein>
<name>A0A0L6U6L6_9BASI</name>
<evidence type="ECO:0000256" key="1">
    <source>
        <dbReference type="SAM" id="MobiDB-lite"/>
    </source>
</evidence>
<evidence type="ECO:0000313" key="3">
    <source>
        <dbReference type="Proteomes" id="UP000037035"/>
    </source>
</evidence>
<dbReference type="AlphaFoldDB" id="A0A0L6U6L6"/>
<dbReference type="VEuPathDB" id="FungiDB:VP01_9442g1"/>
<organism evidence="2 3">
    <name type="scientific">Puccinia sorghi</name>
    <dbReference type="NCBI Taxonomy" id="27349"/>
    <lineage>
        <taxon>Eukaryota</taxon>
        <taxon>Fungi</taxon>
        <taxon>Dikarya</taxon>
        <taxon>Basidiomycota</taxon>
        <taxon>Pucciniomycotina</taxon>
        <taxon>Pucciniomycetes</taxon>
        <taxon>Pucciniales</taxon>
        <taxon>Pucciniaceae</taxon>
        <taxon>Puccinia</taxon>
    </lineage>
</organism>